<evidence type="ECO:0000256" key="1">
    <source>
        <dbReference type="ARBA" id="ARBA00004418"/>
    </source>
</evidence>
<sequence length="242" mass="27078">MNNIQKIQPLVKYSLLGLTSITLLSGVLLKPAFAADKNSTPIATKTATLENSKNIENIKNNDADSTLFRLLTNLKNMHAKFRQSLVNPQQGIKETSTGELWVSKPSFFKWQVESPQKQMLLSNGQKLWNYDEDLEQVTISEVPKNISQAPYLLLLTGDSKVLQKLFSITQNGEHTYRLTPKVNDQSLIKYIDITFAGSTPKSMLIQTEVGQSTHIEFYDISTAKIPAKTYDFTPPKGVDVLG</sequence>
<dbReference type="PANTHER" id="PTHR35869:SF1">
    <property type="entry name" value="OUTER-MEMBRANE LIPOPROTEIN CARRIER PROTEIN"/>
    <property type="match status" value="1"/>
</dbReference>
<name>A0A8J2Z503_9GAMM</name>
<evidence type="ECO:0000256" key="4">
    <source>
        <dbReference type="ARBA" id="ARBA00014035"/>
    </source>
</evidence>
<dbReference type="NCBIfam" id="TIGR00547">
    <property type="entry name" value="lolA"/>
    <property type="match status" value="1"/>
</dbReference>
<dbReference type="Pfam" id="PF03548">
    <property type="entry name" value="LolA"/>
    <property type="match status" value="1"/>
</dbReference>
<evidence type="ECO:0000256" key="9">
    <source>
        <dbReference type="ARBA" id="ARBA00023186"/>
    </source>
</evidence>
<keyword evidence="9 10" id="KW-0143">Chaperone</keyword>
<dbReference type="InterPro" id="IPR004564">
    <property type="entry name" value="OM_lipoprot_carrier_LolA-like"/>
</dbReference>
<dbReference type="AlphaFoldDB" id="A0A8J2Z503"/>
<reference evidence="11" key="2">
    <citation type="submission" date="2020-09" db="EMBL/GenBank/DDBJ databases">
        <authorList>
            <person name="Sun Q."/>
            <person name="Zhou Y."/>
        </authorList>
    </citation>
    <scope>NUCLEOTIDE SEQUENCE</scope>
    <source>
        <strain evidence="11">CGMCC 1.15758</strain>
    </source>
</reference>
<evidence type="ECO:0000256" key="8">
    <source>
        <dbReference type="ARBA" id="ARBA00022927"/>
    </source>
</evidence>
<organism evidence="11 12">
    <name type="scientific">Cysteiniphilum litorale</name>
    <dbReference type="NCBI Taxonomy" id="2056700"/>
    <lineage>
        <taxon>Bacteria</taxon>
        <taxon>Pseudomonadati</taxon>
        <taxon>Pseudomonadota</taxon>
        <taxon>Gammaproteobacteria</taxon>
        <taxon>Thiotrichales</taxon>
        <taxon>Fastidiosibacteraceae</taxon>
        <taxon>Cysteiniphilum</taxon>
    </lineage>
</organism>
<dbReference type="GO" id="GO:0042953">
    <property type="term" value="P:lipoprotein transport"/>
    <property type="evidence" value="ECO:0007669"/>
    <property type="project" value="InterPro"/>
</dbReference>
<dbReference type="Proteomes" id="UP000636949">
    <property type="component" value="Unassembled WGS sequence"/>
</dbReference>
<dbReference type="RefSeq" id="WP_117002931.1">
    <property type="nucleotide sequence ID" value="NZ_BMJS01000018.1"/>
</dbReference>
<gene>
    <name evidence="10 11" type="primary">lolA</name>
    <name evidence="11" type="ORF">GCM10010995_16550</name>
</gene>
<accession>A0A8J2Z503</accession>
<dbReference type="PANTHER" id="PTHR35869">
    <property type="entry name" value="OUTER-MEMBRANE LIPOPROTEIN CARRIER PROTEIN"/>
    <property type="match status" value="1"/>
</dbReference>
<dbReference type="SUPFAM" id="SSF89392">
    <property type="entry name" value="Prokaryotic lipoproteins and lipoprotein localization factors"/>
    <property type="match status" value="1"/>
</dbReference>
<keyword evidence="11" id="KW-0449">Lipoprotein</keyword>
<comment type="similarity">
    <text evidence="2 10">Belongs to the LolA family.</text>
</comment>
<evidence type="ECO:0000256" key="7">
    <source>
        <dbReference type="ARBA" id="ARBA00022764"/>
    </source>
</evidence>
<keyword evidence="8 10" id="KW-0653">Protein transport</keyword>
<keyword evidence="12" id="KW-1185">Reference proteome</keyword>
<dbReference type="GO" id="GO:0044874">
    <property type="term" value="P:lipoprotein localization to outer membrane"/>
    <property type="evidence" value="ECO:0007669"/>
    <property type="project" value="UniProtKB-UniRule"/>
</dbReference>
<dbReference type="HAMAP" id="MF_00240">
    <property type="entry name" value="LolA"/>
    <property type="match status" value="1"/>
</dbReference>
<dbReference type="Gene3D" id="2.50.20.10">
    <property type="entry name" value="Lipoprotein localisation LolA/LolB/LppX"/>
    <property type="match status" value="1"/>
</dbReference>
<proteinExistence type="inferred from homology"/>
<comment type="subunit">
    <text evidence="3 10">Monomer.</text>
</comment>
<evidence type="ECO:0000256" key="6">
    <source>
        <dbReference type="ARBA" id="ARBA00022729"/>
    </source>
</evidence>
<keyword evidence="6" id="KW-0732">Signal</keyword>
<evidence type="ECO:0000313" key="11">
    <source>
        <dbReference type="EMBL" id="GGF99927.1"/>
    </source>
</evidence>
<dbReference type="InterPro" id="IPR029046">
    <property type="entry name" value="LolA/LolB/LppX"/>
</dbReference>
<comment type="function">
    <text evidence="10">Participates in the translocation of lipoproteins from the inner membrane to the outer membrane. Only forms a complex with a lipoprotein if the residue after the N-terminal Cys is not an aspartate (The Asp acts as a targeting signal to indicate that the lipoprotein should stay in the inner membrane).</text>
</comment>
<evidence type="ECO:0000256" key="2">
    <source>
        <dbReference type="ARBA" id="ARBA00007615"/>
    </source>
</evidence>
<dbReference type="OrthoDB" id="9787361at2"/>
<dbReference type="InterPro" id="IPR018323">
    <property type="entry name" value="OM_lipoprot_carrier_LolA_Pbac"/>
</dbReference>
<comment type="caution">
    <text evidence="11">The sequence shown here is derived from an EMBL/GenBank/DDBJ whole genome shotgun (WGS) entry which is preliminary data.</text>
</comment>
<evidence type="ECO:0000256" key="3">
    <source>
        <dbReference type="ARBA" id="ARBA00011245"/>
    </source>
</evidence>
<dbReference type="GO" id="GO:0030288">
    <property type="term" value="C:outer membrane-bounded periplasmic space"/>
    <property type="evidence" value="ECO:0007669"/>
    <property type="project" value="TreeGrafter"/>
</dbReference>
<comment type="subcellular location">
    <subcellularLocation>
        <location evidence="1 10">Periplasm</location>
    </subcellularLocation>
</comment>
<keyword evidence="5 10" id="KW-0813">Transport</keyword>
<protein>
    <recommendedName>
        <fullName evidence="4 10">Outer-membrane lipoprotein carrier protein</fullName>
    </recommendedName>
</protein>
<dbReference type="EMBL" id="BMJS01000018">
    <property type="protein sequence ID" value="GGF99927.1"/>
    <property type="molecule type" value="Genomic_DNA"/>
</dbReference>
<reference evidence="11" key="1">
    <citation type="journal article" date="2014" name="Int. J. Syst. Evol. Microbiol.">
        <title>Complete genome sequence of Corynebacterium casei LMG S-19264T (=DSM 44701T), isolated from a smear-ripened cheese.</title>
        <authorList>
            <consortium name="US DOE Joint Genome Institute (JGI-PGF)"/>
            <person name="Walter F."/>
            <person name="Albersmeier A."/>
            <person name="Kalinowski J."/>
            <person name="Ruckert C."/>
        </authorList>
    </citation>
    <scope>NUCLEOTIDE SEQUENCE</scope>
    <source>
        <strain evidence="11">CGMCC 1.15758</strain>
    </source>
</reference>
<dbReference type="CDD" id="cd16325">
    <property type="entry name" value="LolA"/>
    <property type="match status" value="1"/>
</dbReference>
<evidence type="ECO:0000256" key="10">
    <source>
        <dbReference type="HAMAP-Rule" id="MF_00240"/>
    </source>
</evidence>
<keyword evidence="7 10" id="KW-0574">Periplasm</keyword>
<evidence type="ECO:0000256" key="5">
    <source>
        <dbReference type="ARBA" id="ARBA00022448"/>
    </source>
</evidence>
<evidence type="ECO:0000313" key="12">
    <source>
        <dbReference type="Proteomes" id="UP000636949"/>
    </source>
</evidence>